<evidence type="ECO:0000313" key="2">
    <source>
        <dbReference type="Proteomes" id="UP000255050"/>
    </source>
</evidence>
<evidence type="ECO:0000313" key="1">
    <source>
        <dbReference type="EMBL" id="STR39221.1"/>
    </source>
</evidence>
<dbReference type="EMBL" id="UGJR01000002">
    <property type="protein sequence ID" value="STR39221.1"/>
    <property type="molecule type" value="Genomic_DNA"/>
</dbReference>
<accession>A0A7H4LSU5</accession>
<gene>
    <name evidence="1" type="ORF">NCTC11694_00358</name>
</gene>
<protein>
    <submittedName>
        <fullName evidence="1">Uncharacterized protein</fullName>
    </submittedName>
</protein>
<dbReference type="Proteomes" id="UP000255050">
    <property type="component" value="Unassembled WGS sequence"/>
</dbReference>
<comment type="caution">
    <text evidence="1">The sequence shown here is derived from an EMBL/GenBank/DDBJ whole genome shotgun (WGS) entry which is preliminary data.</text>
</comment>
<proteinExistence type="predicted"/>
<name>A0A7H4LSU5_9ENTR</name>
<organism evidence="1 2">
    <name type="scientific">Klebsiella michiganensis</name>
    <dbReference type="NCBI Taxonomy" id="1134687"/>
    <lineage>
        <taxon>Bacteria</taxon>
        <taxon>Pseudomonadati</taxon>
        <taxon>Pseudomonadota</taxon>
        <taxon>Gammaproteobacteria</taxon>
        <taxon>Enterobacterales</taxon>
        <taxon>Enterobacteriaceae</taxon>
        <taxon>Klebsiella/Raoultella group</taxon>
        <taxon>Klebsiella</taxon>
    </lineage>
</organism>
<reference evidence="1 2" key="1">
    <citation type="submission" date="2018-06" db="EMBL/GenBank/DDBJ databases">
        <authorList>
            <consortium name="Pathogen Informatics"/>
            <person name="Doyle S."/>
        </authorList>
    </citation>
    <scope>NUCLEOTIDE SEQUENCE [LARGE SCALE GENOMIC DNA]</scope>
    <source>
        <strain evidence="1 2">NCTC11694</strain>
    </source>
</reference>
<sequence length="49" mass="5771">MQPRPPRFRHYSTMIMTIAYEDALRRAGLPTLLLSHEFAQQKAGLWRLT</sequence>
<dbReference type="AlphaFoldDB" id="A0A7H4LSU5"/>